<evidence type="ECO:0000256" key="6">
    <source>
        <dbReference type="ARBA" id="ARBA00048821"/>
    </source>
</evidence>
<evidence type="ECO:0000256" key="4">
    <source>
        <dbReference type="ARBA" id="ARBA00023027"/>
    </source>
</evidence>
<dbReference type="GO" id="GO:0006574">
    <property type="term" value="P:L-valine catabolic process"/>
    <property type="evidence" value="ECO:0007669"/>
    <property type="project" value="TreeGrafter"/>
</dbReference>
<proteinExistence type="inferred from homology"/>
<protein>
    <recommendedName>
        <fullName evidence="2">methylmalonate-semialdehyde dehydrogenase (CoA acylating)</fullName>
        <ecNumber evidence="2">1.2.1.27</ecNumber>
    </recommendedName>
</protein>
<dbReference type="FunFam" id="3.40.605.10:FF:000003">
    <property type="entry name" value="Methylmalonate-semialdehyde dehydrogenase [acylating]"/>
    <property type="match status" value="1"/>
</dbReference>
<comment type="catalytic activity">
    <reaction evidence="6">
        <text>3-oxopropanoate + NAD(+) + CoA + H2O = hydrogencarbonate + acetyl-CoA + NADH + H(+)</text>
        <dbReference type="Rhea" id="RHEA:76615"/>
        <dbReference type="ChEBI" id="CHEBI:15377"/>
        <dbReference type="ChEBI" id="CHEBI:15378"/>
        <dbReference type="ChEBI" id="CHEBI:17544"/>
        <dbReference type="ChEBI" id="CHEBI:33190"/>
        <dbReference type="ChEBI" id="CHEBI:57287"/>
        <dbReference type="ChEBI" id="CHEBI:57288"/>
        <dbReference type="ChEBI" id="CHEBI:57540"/>
        <dbReference type="ChEBI" id="CHEBI:57945"/>
        <dbReference type="EC" id="1.2.1.27"/>
    </reaction>
    <physiologicalReaction direction="left-to-right" evidence="6">
        <dbReference type="Rhea" id="RHEA:76616"/>
    </physiologicalReaction>
</comment>
<evidence type="ECO:0000256" key="5">
    <source>
        <dbReference type="ARBA" id="ARBA00047644"/>
    </source>
</evidence>
<comment type="similarity">
    <text evidence="1">Belongs to the aldehyde dehydrogenase family.</text>
</comment>
<evidence type="ECO:0000256" key="2">
    <source>
        <dbReference type="ARBA" id="ARBA00013048"/>
    </source>
</evidence>
<accession>A0AAD9JZ16</accession>
<dbReference type="InterPro" id="IPR016162">
    <property type="entry name" value="Ald_DH_N"/>
</dbReference>
<evidence type="ECO:0000259" key="7">
    <source>
        <dbReference type="Pfam" id="PF00171"/>
    </source>
</evidence>
<keyword evidence="4" id="KW-0520">NAD</keyword>
<keyword evidence="3" id="KW-0560">Oxidoreductase</keyword>
<dbReference type="GO" id="GO:0005739">
    <property type="term" value="C:mitochondrion"/>
    <property type="evidence" value="ECO:0007669"/>
    <property type="project" value="TreeGrafter"/>
</dbReference>
<dbReference type="PROSITE" id="PS00070">
    <property type="entry name" value="ALDEHYDE_DEHYDR_CYS"/>
    <property type="match status" value="1"/>
</dbReference>
<sequence>MEAAVDSAKEAFKTWSKSTVLSRQQIMFRYQQLIKRDLKKIAAEITKEQGKTLPDAEGDVMRGLQVVEHACSITSLKLGETLFNVAKDMDTMTFRLPLGITAGITPFNFPAMIPLWMFPMSLICGNTTIMKPSERDPGACMMLMELAKEAGFPNGTINVIHGAHDAVNFICDNPDIKAISFVGSDGAGQYIYERGAKSGKRVQSNMGAKNHGVIMPDANKEATLNALVGAAFGAAGQRCMALSTVVWVGEARKWIPDMIERSKKLKVNAGHEPGADLGPLISPAAKQRVLELIQSGVDEGAQLLIDGRGIKVPGYEKGNFVGPTILHGVKPNMTCYKEEIFGPVLVSMEADTLDEAIEIINSNPYGNGTSIFTMNGATARKFIDVIDVGQVGINVPIPVPLPMFSFTGTRASFRGDTHFYGKQGINFYTQLKTVTQLWRHQDATDTQATTSFPVQD</sequence>
<dbReference type="CDD" id="cd07085">
    <property type="entry name" value="ALDH_F6_MMSDH"/>
    <property type="match status" value="1"/>
</dbReference>
<dbReference type="GO" id="GO:0006210">
    <property type="term" value="P:thymine catabolic process"/>
    <property type="evidence" value="ECO:0007669"/>
    <property type="project" value="TreeGrafter"/>
</dbReference>
<gene>
    <name evidence="8" type="ORF">LSH36_111g00036</name>
</gene>
<dbReference type="PANTHER" id="PTHR43866:SF3">
    <property type="entry name" value="METHYLMALONATE-SEMIALDEHYDE DEHYDROGENASE [ACYLATING], MITOCHONDRIAL"/>
    <property type="match status" value="1"/>
</dbReference>
<name>A0AAD9JZ16_9ANNE</name>
<organism evidence="8 9">
    <name type="scientific">Paralvinella palmiformis</name>
    <dbReference type="NCBI Taxonomy" id="53620"/>
    <lineage>
        <taxon>Eukaryota</taxon>
        <taxon>Metazoa</taxon>
        <taxon>Spiralia</taxon>
        <taxon>Lophotrochozoa</taxon>
        <taxon>Annelida</taxon>
        <taxon>Polychaeta</taxon>
        <taxon>Sedentaria</taxon>
        <taxon>Canalipalpata</taxon>
        <taxon>Terebellida</taxon>
        <taxon>Terebelliformia</taxon>
        <taxon>Alvinellidae</taxon>
        <taxon>Paralvinella</taxon>
    </lineage>
</organism>
<dbReference type="AlphaFoldDB" id="A0AAD9JZ16"/>
<comment type="caution">
    <text evidence="8">The sequence shown here is derived from an EMBL/GenBank/DDBJ whole genome shotgun (WGS) entry which is preliminary data.</text>
</comment>
<dbReference type="EC" id="1.2.1.27" evidence="2"/>
<keyword evidence="9" id="KW-1185">Reference proteome</keyword>
<comment type="catalytic activity">
    <reaction evidence="5">
        <text>2-methyl-3-oxopropanoate + NAD(+) + CoA + H2O = propanoyl-CoA + hydrogencarbonate + NADH + H(+)</text>
        <dbReference type="Rhea" id="RHEA:20804"/>
        <dbReference type="ChEBI" id="CHEBI:15377"/>
        <dbReference type="ChEBI" id="CHEBI:15378"/>
        <dbReference type="ChEBI" id="CHEBI:17544"/>
        <dbReference type="ChEBI" id="CHEBI:57287"/>
        <dbReference type="ChEBI" id="CHEBI:57392"/>
        <dbReference type="ChEBI" id="CHEBI:57540"/>
        <dbReference type="ChEBI" id="CHEBI:57700"/>
        <dbReference type="ChEBI" id="CHEBI:57945"/>
        <dbReference type="EC" id="1.2.1.27"/>
    </reaction>
    <physiologicalReaction direction="left-to-right" evidence="5">
        <dbReference type="Rhea" id="RHEA:20805"/>
    </physiologicalReaction>
</comment>
<feature type="domain" description="Aldehyde dehydrogenase" evidence="7">
    <location>
        <begin position="2"/>
        <end position="434"/>
    </location>
</feature>
<evidence type="ECO:0000256" key="3">
    <source>
        <dbReference type="ARBA" id="ARBA00023002"/>
    </source>
</evidence>
<dbReference type="InterPro" id="IPR016163">
    <property type="entry name" value="Ald_DH_C"/>
</dbReference>
<dbReference type="EMBL" id="JAODUP010000111">
    <property type="protein sequence ID" value="KAK2161684.1"/>
    <property type="molecule type" value="Genomic_DNA"/>
</dbReference>
<dbReference type="InterPro" id="IPR010061">
    <property type="entry name" value="MeMal-semiAld_DH"/>
</dbReference>
<evidence type="ECO:0000313" key="8">
    <source>
        <dbReference type="EMBL" id="KAK2161684.1"/>
    </source>
</evidence>
<dbReference type="FunFam" id="3.40.309.10:FF:000002">
    <property type="entry name" value="Methylmalonate-semialdehyde dehydrogenase (Acylating)"/>
    <property type="match status" value="1"/>
</dbReference>
<dbReference type="PANTHER" id="PTHR43866">
    <property type="entry name" value="MALONATE-SEMIALDEHYDE DEHYDROGENASE"/>
    <property type="match status" value="1"/>
</dbReference>
<dbReference type="GO" id="GO:0004491">
    <property type="term" value="F:methylmalonate-semialdehyde dehydrogenase (acylating, NAD) activity"/>
    <property type="evidence" value="ECO:0007669"/>
    <property type="project" value="UniProtKB-EC"/>
</dbReference>
<evidence type="ECO:0000256" key="1">
    <source>
        <dbReference type="ARBA" id="ARBA00009986"/>
    </source>
</evidence>
<dbReference type="Pfam" id="PF00171">
    <property type="entry name" value="Aldedh"/>
    <property type="match status" value="1"/>
</dbReference>
<dbReference type="InterPro" id="IPR016160">
    <property type="entry name" value="Ald_DH_CS_CYS"/>
</dbReference>
<reference evidence="8" key="1">
    <citation type="journal article" date="2023" name="Mol. Biol. Evol.">
        <title>Third-Generation Sequencing Reveals the Adaptive Role of the Epigenome in Three Deep-Sea Polychaetes.</title>
        <authorList>
            <person name="Perez M."/>
            <person name="Aroh O."/>
            <person name="Sun Y."/>
            <person name="Lan Y."/>
            <person name="Juniper S.K."/>
            <person name="Young C.R."/>
            <person name="Angers B."/>
            <person name="Qian P.Y."/>
        </authorList>
    </citation>
    <scope>NUCLEOTIDE SEQUENCE</scope>
    <source>
        <strain evidence="8">P08H-3</strain>
    </source>
</reference>
<dbReference type="Proteomes" id="UP001208570">
    <property type="component" value="Unassembled WGS sequence"/>
</dbReference>
<evidence type="ECO:0000313" key="9">
    <source>
        <dbReference type="Proteomes" id="UP001208570"/>
    </source>
</evidence>
<dbReference type="InterPro" id="IPR016161">
    <property type="entry name" value="Ald_DH/histidinol_DH"/>
</dbReference>
<dbReference type="Gene3D" id="3.40.605.10">
    <property type="entry name" value="Aldehyde Dehydrogenase, Chain A, domain 1"/>
    <property type="match status" value="1"/>
</dbReference>
<dbReference type="Gene3D" id="3.40.309.10">
    <property type="entry name" value="Aldehyde Dehydrogenase, Chain A, domain 2"/>
    <property type="match status" value="1"/>
</dbReference>
<dbReference type="NCBIfam" id="TIGR01722">
    <property type="entry name" value="MMSDH"/>
    <property type="match status" value="1"/>
</dbReference>
<dbReference type="SUPFAM" id="SSF53720">
    <property type="entry name" value="ALDH-like"/>
    <property type="match status" value="1"/>
</dbReference>
<dbReference type="InterPro" id="IPR015590">
    <property type="entry name" value="Aldehyde_DH_dom"/>
</dbReference>